<gene>
    <name evidence="3" type="ordered locus">Hoch_4034</name>
</gene>
<feature type="compositionally biased region" description="Acidic residues" evidence="1">
    <location>
        <begin position="135"/>
        <end position="153"/>
    </location>
</feature>
<organism evidence="3 4">
    <name type="scientific">Haliangium ochraceum (strain DSM 14365 / JCM 11303 / SMP-2)</name>
    <dbReference type="NCBI Taxonomy" id="502025"/>
    <lineage>
        <taxon>Bacteria</taxon>
        <taxon>Pseudomonadati</taxon>
        <taxon>Myxococcota</taxon>
        <taxon>Polyangia</taxon>
        <taxon>Haliangiales</taxon>
        <taxon>Kofleriaceae</taxon>
        <taxon>Haliangium</taxon>
    </lineage>
</organism>
<sequence length="198" mass="20215">MLLKLAMGACSRLVVLALAAVLCCGLAVSAGCGSALYLNQVTRKASTAVAAAESADAETFAPYHYTLAVHYLRKAKEEAAAADFQAANRFGLLSQEAAETARTLAVERSLNREDESWRPPPGAPGYQGPTPGAAEDAEAEDAEDDEVEADDAAASDGDAAASDAGEMPADAAAGDQAEDAMMDEGAAEGDADVAEDDE</sequence>
<dbReference type="KEGG" id="hoh:Hoch_4034"/>
<evidence type="ECO:0000313" key="4">
    <source>
        <dbReference type="Proteomes" id="UP000001880"/>
    </source>
</evidence>
<dbReference type="PROSITE" id="PS51257">
    <property type="entry name" value="PROKAR_LIPOPROTEIN"/>
    <property type="match status" value="1"/>
</dbReference>
<dbReference type="STRING" id="502025.Hoch_4034"/>
<evidence type="ECO:0000256" key="1">
    <source>
        <dbReference type="SAM" id="MobiDB-lite"/>
    </source>
</evidence>
<dbReference type="HOGENOM" id="CLU_1376483_0_0_7"/>
<accession>D0LJF9</accession>
<keyword evidence="4" id="KW-1185">Reference proteome</keyword>
<feature type="region of interest" description="Disordered" evidence="1">
    <location>
        <begin position="108"/>
        <end position="198"/>
    </location>
</feature>
<evidence type="ECO:0000256" key="2">
    <source>
        <dbReference type="SAM" id="SignalP"/>
    </source>
</evidence>
<feature type="compositionally biased region" description="Acidic residues" evidence="1">
    <location>
        <begin position="176"/>
        <end position="198"/>
    </location>
</feature>
<reference evidence="3 4" key="1">
    <citation type="journal article" date="2010" name="Stand. Genomic Sci.">
        <title>Complete genome sequence of Haliangium ochraceum type strain (SMP-2).</title>
        <authorList>
            <consortium name="US DOE Joint Genome Institute (JGI-PGF)"/>
            <person name="Ivanova N."/>
            <person name="Daum C."/>
            <person name="Lang E."/>
            <person name="Abt B."/>
            <person name="Kopitz M."/>
            <person name="Saunders E."/>
            <person name="Lapidus A."/>
            <person name="Lucas S."/>
            <person name="Glavina Del Rio T."/>
            <person name="Nolan M."/>
            <person name="Tice H."/>
            <person name="Copeland A."/>
            <person name="Cheng J.F."/>
            <person name="Chen F."/>
            <person name="Bruce D."/>
            <person name="Goodwin L."/>
            <person name="Pitluck S."/>
            <person name="Mavromatis K."/>
            <person name="Pati A."/>
            <person name="Mikhailova N."/>
            <person name="Chen A."/>
            <person name="Palaniappan K."/>
            <person name="Land M."/>
            <person name="Hauser L."/>
            <person name="Chang Y.J."/>
            <person name="Jeffries C.D."/>
            <person name="Detter J.C."/>
            <person name="Brettin T."/>
            <person name="Rohde M."/>
            <person name="Goker M."/>
            <person name="Bristow J."/>
            <person name="Markowitz V."/>
            <person name="Eisen J.A."/>
            <person name="Hugenholtz P."/>
            <person name="Kyrpides N.C."/>
            <person name="Klenk H.P."/>
        </authorList>
    </citation>
    <scope>NUCLEOTIDE SEQUENCE [LARGE SCALE GENOMIC DNA]</scope>
    <source>
        <strain evidence="4">DSM 14365 / CIP 107738 / JCM 11303 / AJ 13395 / SMP-2</strain>
    </source>
</reference>
<dbReference type="AlphaFoldDB" id="D0LJF9"/>
<dbReference type="EMBL" id="CP001804">
    <property type="protein sequence ID" value="ACY16533.1"/>
    <property type="molecule type" value="Genomic_DNA"/>
</dbReference>
<name>D0LJF9_HALO1</name>
<dbReference type="Proteomes" id="UP000001880">
    <property type="component" value="Chromosome"/>
</dbReference>
<keyword evidence="2" id="KW-0732">Signal</keyword>
<feature type="compositionally biased region" description="Low complexity" evidence="1">
    <location>
        <begin position="154"/>
        <end position="175"/>
    </location>
</feature>
<protein>
    <submittedName>
        <fullName evidence="3">Uncharacterized protein</fullName>
    </submittedName>
</protein>
<feature type="signal peptide" evidence="2">
    <location>
        <begin position="1"/>
        <end position="19"/>
    </location>
</feature>
<evidence type="ECO:0000313" key="3">
    <source>
        <dbReference type="EMBL" id="ACY16533.1"/>
    </source>
</evidence>
<feature type="chain" id="PRO_5003010157" evidence="2">
    <location>
        <begin position="20"/>
        <end position="198"/>
    </location>
</feature>
<proteinExistence type="predicted"/>